<dbReference type="AlphaFoldDB" id="A0A8J3IHI4"/>
<comment type="caution">
    <text evidence="2">The sequence shown here is derived from an EMBL/GenBank/DDBJ whole genome shotgun (WGS) entry which is preliminary data.</text>
</comment>
<dbReference type="Proteomes" id="UP000597444">
    <property type="component" value="Unassembled WGS sequence"/>
</dbReference>
<dbReference type="InterPro" id="IPR023401">
    <property type="entry name" value="ODC_N"/>
</dbReference>
<dbReference type="Pfam" id="PF02423">
    <property type="entry name" value="OCD_Mu_crystall"/>
    <property type="match status" value="1"/>
</dbReference>
<dbReference type="GO" id="GO:0005737">
    <property type="term" value="C:cytoplasm"/>
    <property type="evidence" value="ECO:0007669"/>
    <property type="project" value="TreeGrafter"/>
</dbReference>
<dbReference type="GO" id="GO:0016491">
    <property type="term" value="F:oxidoreductase activity"/>
    <property type="evidence" value="ECO:0007669"/>
    <property type="project" value="UniProtKB-ARBA"/>
</dbReference>
<organism evidence="2 3">
    <name type="scientific">Reticulibacter mediterranei</name>
    <dbReference type="NCBI Taxonomy" id="2778369"/>
    <lineage>
        <taxon>Bacteria</taxon>
        <taxon>Bacillati</taxon>
        <taxon>Chloroflexota</taxon>
        <taxon>Ktedonobacteria</taxon>
        <taxon>Ktedonobacterales</taxon>
        <taxon>Reticulibacteraceae</taxon>
        <taxon>Reticulibacter</taxon>
    </lineage>
</organism>
<protein>
    <submittedName>
        <fullName evidence="2">Ornithine cyclodeaminase</fullName>
    </submittedName>
</protein>
<dbReference type="PANTHER" id="PTHR13812">
    <property type="entry name" value="KETIMINE REDUCTASE MU-CRYSTALLIN"/>
    <property type="match status" value="1"/>
</dbReference>
<dbReference type="Gene3D" id="3.30.1780.10">
    <property type="entry name" value="ornithine cyclodeaminase, domain 1"/>
    <property type="match status" value="1"/>
</dbReference>
<name>A0A8J3IHI4_9CHLR</name>
<evidence type="ECO:0000313" key="3">
    <source>
        <dbReference type="Proteomes" id="UP000597444"/>
    </source>
</evidence>
<gene>
    <name evidence="2" type="ORF">KSF_016200</name>
</gene>
<evidence type="ECO:0000313" key="2">
    <source>
        <dbReference type="EMBL" id="GHO91572.1"/>
    </source>
</evidence>
<reference evidence="2" key="1">
    <citation type="submission" date="2020-10" db="EMBL/GenBank/DDBJ databases">
        <title>Taxonomic study of unclassified bacteria belonging to the class Ktedonobacteria.</title>
        <authorList>
            <person name="Yabe S."/>
            <person name="Wang C.M."/>
            <person name="Zheng Y."/>
            <person name="Sakai Y."/>
            <person name="Cavaletti L."/>
            <person name="Monciardini P."/>
            <person name="Donadio S."/>
        </authorList>
    </citation>
    <scope>NUCLEOTIDE SEQUENCE</scope>
    <source>
        <strain evidence="2">ID150040</strain>
    </source>
</reference>
<comment type="similarity">
    <text evidence="1">Belongs to the ornithine cyclodeaminase/mu-crystallin family.</text>
</comment>
<dbReference type="SUPFAM" id="SSF51735">
    <property type="entry name" value="NAD(P)-binding Rossmann-fold domains"/>
    <property type="match status" value="1"/>
</dbReference>
<dbReference type="GO" id="GO:0019752">
    <property type="term" value="P:carboxylic acid metabolic process"/>
    <property type="evidence" value="ECO:0007669"/>
    <property type="project" value="UniProtKB-ARBA"/>
</dbReference>
<dbReference type="InterPro" id="IPR003462">
    <property type="entry name" value="ODC_Mu_crystall"/>
</dbReference>
<keyword evidence="3" id="KW-1185">Reference proteome</keyword>
<dbReference type="EMBL" id="BNJK01000001">
    <property type="protein sequence ID" value="GHO91572.1"/>
    <property type="molecule type" value="Genomic_DNA"/>
</dbReference>
<dbReference type="Gene3D" id="3.40.50.720">
    <property type="entry name" value="NAD(P)-binding Rossmann-like Domain"/>
    <property type="match status" value="1"/>
</dbReference>
<dbReference type="PANTHER" id="PTHR13812:SF19">
    <property type="entry name" value="KETIMINE REDUCTASE MU-CRYSTALLIN"/>
    <property type="match status" value="1"/>
</dbReference>
<dbReference type="RefSeq" id="WP_220202460.1">
    <property type="nucleotide sequence ID" value="NZ_BNJK01000001.1"/>
</dbReference>
<evidence type="ECO:0000256" key="1">
    <source>
        <dbReference type="ARBA" id="ARBA00008903"/>
    </source>
</evidence>
<dbReference type="FunFam" id="3.40.50.720:FF:000311">
    <property type="entry name" value="Ornithine cyclodeaminase"/>
    <property type="match status" value="1"/>
</dbReference>
<dbReference type="InterPro" id="IPR036291">
    <property type="entry name" value="NAD(P)-bd_dom_sf"/>
</dbReference>
<dbReference type="PIRSF" id="PIRSF001439">
    <property type="entry name" value="CryM"/>
    <property type="match status" value="1"/>
</dbReference>
<proteinExistence type="inferred from homology"/>
<sequence length="330" mass="35216">MALILSRSDIQQCFTMTDAIAAMRVAFQALSADQVQMPQRLAVELQDQGAVLLMPSVLHTNEGHAFGVKLVTQMPHNPERNLPRSYATILLLDAITGKTLAVLEGGWLTAMRTGAASGLATDLLAHPDADVLALFGAGAQAVTQVLAMYTVRPLREVRVLNRSDEHYQTLVMTLQQLLGEHCPTISRVHSANDALAGASLVVCATSATEPLFDGRDVEVGTHINAIGAFTPAMCELDGETLARAQIIVDQREAALIEAGDLLRSLAQGVIAGPESWLELGDLVTGKQPARQDGHEITVFKSVGLGMQDLAAALQLYQRARSIGIGVEVDL</sequence>
<accession>A0A8J3IHI4</accession>